<dbReference type="PANTHER" id="PTHR22617:SF41">
    <property type="entry name" value="CHEMOTAXIS SIGNAL TRANSDUCTION SYSTEM ADAPTOR PROTEIN CHEW"/>
    <property type="match status" value="1"/>
</dbReference>
<dbReference type="RefSeq" id="WP_267844863.1">
    <property type="nucleotide sequence ID" value="NZ_JAPMXC010000001.1"/>
</dbReference>
<name>A0ABT3ZGT6_9BURK</name>
<reference evidence="2" key="1">
    <citation type="submission" date="2022-11" db="EMBL/GenBank/DDBJ databases">
        <title>Robbsia betulipollinis sp. nov., isolated from pollen of birch (Betula pendula).</title>
        <authorList>
            <person name="Shi H."/>
            <person name="Ambika Manirajan B."/>
            <person name="Ratering S."/>
            <person name="Geissler-Plaum R."/>
            <person name="Schnell S."/>
        </authorList>
    </citation>
    <scope>NUCLEOTIDE SEQUENCE</scope>
    <source>
        <strain evidence="2">Bb-Pol-6</strain>
    </source>
</reference>
<gene>
    <name evidence="2" type="ORF">OVY01_00490</name>
</gene>
<evidence type="ECO:0000313" key="2">
    <source>
        <dbReference type="EMBL" id="MCY0385741.1"/>
    </source>
</evidence>
<dbReference type="Pfam" id="PF01584">
    <property type="entry name" value="CheW"/>
    <property type="match status" value="1"/>
</dbReference>
<dbReference type="Proteomes" id="UP001082899">
    <property type="component" value="Unassembled WGS sequence"/>
</dbReference>
<dbReference type="InterPro" id="IPR002545">
    <property type="entry name" value="CheW-lke_dom"/>
</dbReference>
<evidence type="ECO:0000313" key="3">
    <source>
        <dbReference type="Proteomes" id="UP001082899"/>
    </source>
</evidence>
<protein>
    <submittedName>
        <fullName evidence="2">Chemotaxis protein CheW</fullName>
    </submittedName>
</protein>
<dbReference type="SMART" id="SM00260">
    <property type="entry name" value="CheW"/>
    <property type="match status" value="1"/>
</dbReference>
<accession>A0ABT3ZGT6</accession>
<keyword evidence="3" id="KW-1185">Reference proteome</keyword>
<organism evidence="2 3">
    <name type="scientific">Robbsia betulipollinis</name>
    <dbReference type="NCBI Taxonomy" id="2981849"/>
    <lineage>
        <taxon>Bacteria</taxon>
        <taxon>Pseudomonadati</taxon>
        <taxon>Pseudomonadota</taxon>
        <taxon>Betaproteobacteria</taxon>
        <taxon>Burkholderiales</taxon>
        <taxon>Burkholderiaceae</taxon>
        <taxon>Robbsia</taxon>
    </lineage>
</organism>
<dbReference type="CDD" id="cd00732">
    <property type="entry name" value="CheW"/>
    <property type="match status" value="1"/>
</dbReference>
<dbReference type="PANTHER" id="PTHR22617">
    <property type="entry name" value="CHEMOTAXIS SENSOR HISTIDINE KINASE-RELATED"/>
    <property type="match status" value="1"/>
</dbReference>
<dbReference type="InterPro" id="IPR036061">
    <property type="entry name" value="CheW-like_dom_sf"/>
</dbReference>
<dbReference type="Gene3D" id="2.30.30.40">
    <property type="entry name" value="SH3 Domains"/>
    <property type="match status" value="1"/>
</dbReference>
<evidence type="ECO:0000259" key="1">
    <source>
        <dbReference type="PROSITE" id="PS50851"/>
    </source>
</evidence>
<sequence length="184" mass="19365">MMQTTQAVDAHVPQGAEHAQYLTFVLGTEVFGLGILVVKEIIGYGGVTRVPMMSECVRGVINLRGSVIPVIDLGCRFGLGARPVTKRTCVVIVELAPAEGAGNGQGDAQIFGLIVDAVNAVLNIARADIEPPPAFGAKINATYLHGMGRVDERLIMLLEPHCILASENTEDAAGDAVPRLGLHS</sequence>
<feature type="domain" description="CheW-like" evidence="1">
    <location>
        <begin position="18"/>
        <end position="169"/>
    </location>
</feature>
<proteinExistence type="predicted"/>
<dbReference type="InterPro" id="IPR039315">
    <property type="entry name" value="CheW"/>
</dbReference>
<dbReference type="EMBL" id="JAPMXC010000001">
    <property type="protein sequence ID" value="MCY0385741.1"/>
    <property type="molecule type" value="Genomic_DNA"/>
</dbReference>
<dbReference type="SUPFAM" id="SSF50341">
    <property type="entry name" value="CheW-like"/>
    <property type="match status" value="1"/>
</dbReference>
<dbReference type="Gene3D" id="2.40.50.180">
    <property type="entry name" value="CheA-289, Domain 4"/>
    <property type="match status" value="1"/>
</dbReference>
<dbReference type="PROSITE" id="PS50851">
    <property type="entry name" value="CHEW"/>
    <property type="match status" value="1"/>
</dbReference>
<comment type="caution">
    <text evidence="2">The sequence shown here is derived from an EMBL/GenBank/DDBJ whole genome shotgun (WGS) entry which is preliminary data.</text>
</comment>